<dbReference type="RefSeq" id="WP_329509658.1">
    <property type="nucleotide sequence ID" value="NZ_BAAAYZ010000206.1"/>
</dbReference>
<dbReference type="SUPFAM" id="SSF56176">
    <property type="entry name" value="FAD-binding/transporter-associated domain-like"/>
    <property type="match status" value="1"/>
</dbReference>
<dbReference type="Gene3D" id="3.30.465.10">
    <property type="match status" value="1"/>
</dbReference>
<keyword evidence="2" id="KW-0285">Flavoprotein</keyword>
<accession>A0ABU7FMB2</accession>
<dbReference type="InterPro" id="IPR016166">
    <property type="entry name" value="FAD-bd_PCMH"/>
</dbReference>
<dbReference type="Pfam" id="PF13183">
    <property type="entry name" value="Fer4_8"/>
    <property type="match status" value="1"/>
</dbReference>
<evidence type="ECO:0000256" key="5">
    <source>
        <dbReference type="SAM" id="MobiDB-lite"/>
    </source>
</evidence>
<dbReference type="SUPFAM" id="SSF46548">
    <property type="entry name" value="alpha-helical ferredoxin"/>
    <property type="match status" value="1"/>
</dbReference>
<dbReference type="Proteomes" id="UP001333996">
    <property type="component" value="Unassembled WGS sequence"/>
</dbReference>
<evidence type="ECO:0000256" key="2">
    <source>
        <dbReference type="ARBA" id="ARBA00022630"/>
    </source>
</evidence>
<dbReference type="SUPFAM" id="SSF55103">
    <property type="entry name" value="FAD-linked oxidases, C-terminal domain"/>
    <property type="match status" value="1"/>
</dbReference>
<reference evidence="7" key="1">
    <citation type="submission" date="2024-01" db="EMBL/GenBank/DDBJ databases">
        <title>First draft genome sequence data of TA4-1, the type strain of Gram-positive actinobacterium Streptomyces chiangmaiensis.</title>
        <authorList>
            <person name="Yasawong M."/>
            <person name="Nantapong N."/>
        </authorList>
    </citation>
    <scope>NUCLEOTIDE SEQUENCE</scope>
    <source>
        <strain evidence="7">TA4-1</strain>
    </source>
</reference>
<feature type="domain" description="FAD-binding PCMH-type" evidence="6">
    <location>
        <begin position="48"/>
        <end position="262"/>
    </location>
</feature>
<protein>
    <submittedName>
        <fullName evidence="7">FAD-binding and (Fe-S)-binding domain-containing protein</fullName>
    </submittedName>
</protein>
<dbReference type="InterPro" id="IPR004113">
    <property type="entry name" value="FAD-bd_oxidored_4_C"/>
</dbReference>
<feature type="region of interest" description="Disordered" evidence="5">
    <location>
        <begin position="969"/>
        <end position="995"/>
    </location>
</feature>
<dbReference type="EMBL" id="JAYWVC010000101">
    <property type="protein sequence ID" value="MED7825242.1"/>
    <property type="molecule type" value="Genomic_DNA"/>
</dbReference>
<dbReference type="InterPro" id="IPR017896">
    <property type="entry name" value="4Fe4S_Fe-S-bd"/>
</dbReference>
<proteinExistence type="predicted"/>
<evidence type="ECO:0000313" key="7">
    <source>
        <dbReference type="EMBL" id="MED7825242.1"/>
    </source>
</evidence>
<dbReference type="Gene3D" id="3.30.70.2740">
    <property type="match status" value="1"/>
</dbReference>
<feature type="compositionally biased region" description="Basic and acidic residues" evidence="5">
    <location>
        <begin position="969"/>
        <end position="980"/>
    </location>
</feature>
<dbReference type="Pfam" id="PF02913">
    <property type="entry name" value="FAD-oxidase_C"/>
    <property type="match status" value="1"/>
</dbReference>
<gene>
    <name evidence="7" type="ORF">VXC91_25450</name>
</gene>
<dbReference type="InterPro" id="IPR036318">
    <property type="entry name" value="FAD-bd_PCMH-like_sf"/>
</dbReference>
<evidence type="ECO:0000256" key="3">
    <source>
        <dbReference type="ARBA" id="ARBA00022827"/>
    </source>
</evidence>
<dbReference type="PANTHER" id="PTHR11748:SF119">
    <property type="entry name" value="D-2-HYDROXYGLUTARATE DEHYDROGENASE"/>
    <property type="match status" value="1"/>
</dbReference>
<dbReference type="PROSITE" id="PS51387">
    <property type="entry name" value="FAD_PCMH"/>
    <property type="match status" value="1"/>
</dbReference>
<evidence type="ECO:0000256" key="1">
    <source>
        <dbReference type="ARBA" id="ARBA00001974"/>
    </source>
</evidence>
<evidence type="ECO:0000256" key="4">
    <source>
        <dbReference type="ARBA" id="ARBA00023002"/>
    </source>
</evidence>
<dbReference type="PANTHER" id="PTHR11748">
    <property type="entry name" value="D-LACTATE DEHYDROGENASE"/>
    <property type="match status" value="1"/>
</dbReference>
<dbReference type="InterPro" id="IPR016169">
    <property type="entry name" value="FAD-bd_PCMH_sub2"/>
</dbReference>
<evidence type="ECO:0000259" key="6">
    <source>
        <dbReference type="PROSITE" id="PS51387"/>
    </source>
</evidence>
<keyword evidence="4" id="KW-0560">Oxidoreductase</keyword>
<sequence>MKDREEPRPGAADVDAGALYADLRASVRGAVEFGTTARALHTMDASNYRRVPLGVVAPRGADDVAAVLSVCRAHGVPVVARGGGTSIAGQATGTGVVLDFTRHMNGIVSLDPEARTAVVQPGLVLDRLQEAAAPHGLRFGPDPSTHSRCTLGGMIGNNACGSHSVAWGTTADSVRELSVLTARGEALTLGRGWQGAPERLRALVEGDLALLRTGYPVLPRRISGYALDALLPEKGADVARSFCGSEGTLGVLTEAVVDLVRTPRARVLTVLAYPDESAAAQAAAGLLPYGPLTVEGMAADLVPPSAGLPRGGAWLFVEVGGASEAEARAQAETIVRAADVADAVVVADPAGQRALWRLREDASGTATRTPDGGGEAWPGWEDCAVPPARLGDYLRDFRRLLADHGLRGTPYGHFGDGCIHVRIDFDLMTAAGIARFRRFSEEIAELVVSHGGSLSGEHGDGQARAELLPKMYGPDLVALFERAKDVWDPDDLLNPGMLVRPARLDENLRFAVLPREPVDVVFGYPADGGDFSAAVRRCVGVAKCRTTTVSGAGVMCPSFRATGAEEHSTRGRARLLHEMLAGEVVTDGWRSTEVRDALDLCLSCKGCRTDCPVGVDMATYKAEFLHHHYAGRRRPAAHYAMGWLPVWLRAVARTRTAPVVDALASVGPLAALGRRLGGIAPEREIPRPARETFTRWWRRESGGRARKGAGTGGGSRVVLWPDTFTEHLSPSVGKAAVRVLEAAGLSVVLPPTARTRTGRPGGARLTVRHGRVCCGLTYISTGQLERARTVLRRTLDLMDPVLAAGLPVVVLEPSCAAALRTDLPELLHDDPRAARLASAVVTFAEALERLAPDWTPPGVNRPAVGQTHCHQHAVLGDAAERRLRAAAGLTGELSGGCCGLAGDFGFTKGHFEVSKACAEDQLLPAVAAAPDDAVVLADGYSCRTQLEQLAGRKARHLAEVLADGLERVRDGGRRSDDQRGELPAMTWRHGRSSEG</sequence>
<keyword evidence="8" id="KW-1185">Reference proteome</keyword>
<evidence type="ECO:0000313" key="8">
    <source>
        <dbReference type="Proteomes" id="UP001333996"/>
    </source>
</evidence>
<comment type="cofactor">
    <cofactor evidence="1">
        <name>FAD</name>
        <dbReference type="ChEBI" id="CHEBI:57692"/>
    </cofactor>
</comment>
<dbReference type="InterPro" id="IPR006094">
    <property type="entry name" value="Oxid_FAD_bind_N"/>
</dbReference>
<dbReference type="Pfam" id="PF01565">
    <property type="entry name" value="FAD_binding_4"/>
    <property type="match status" value="1"/>
</dbReference>
<name>A0ABU7FMB2_9ACTN</name>
<organism evidence="7 8">
    <name type="scientific">Streptomyces chiangmaiensis</name>
    <dbReference type="NCBI Taxonomy" id="766497"/>
    <lineage>
        <taxon>Bacteria</taxon>
        <taxon>Bacillati</taxon>
        <taxon>Actinomycetota</taxon>
        <taxon>Actinomycetes</taxon>
        <taxon>Kitasatosporales</taxon>
        <taxon>Streptomycetaceae</taxon>
        <taxon>Streptomyces</taxon>
    </lineage>
</organism>
<keyword evidence="3" id="KW-0274">FAD</keyword>
<comment type="caution">
    <text evidence="7">The sequence shown here is derived from an EMBL/GenBank/DDBJ whole genome shotgun (WGS) entry which is preliminary data.</text>
</comment>
<dbReference type="InterPro" id="IPR016164">
    <property type="entry name" value="FAD-linked_Oxase-like_C"/>
</dbReference>